<name>A0A645BSV9_9ZZZZ</name>
<gene>
    <name evidence="1" type="ORF">SDC9_114615</name>
</gene>
<dbReference type="AlphaFoldDB" id="A0A645BSV9"/>
<organism evidence="1">
    <name type="scientific">bioreactor metagenome</name>
    <dbReference type="NCBI Taxonomy" id="1076179"/>
    <lineage>
        <taxon>unclassified sequences</taxon>
        <taxon>metagenomes</taxon>
        <taxon>ecological metagenomes</taxon>
    </lineage>
</organism>
<comment type="caution">
    <text evidence="1">The sequence shown here is derived from an EMBL/GenBank/DDBJ whole genome shotgun (WGS) entry which is preliminary data.</text>
</comment>
<sequence length="49" mass="5037">MGRPIGNRAGGPVDTRGVDHHVAEIAASSHAFERRPDAFAQLGLGQAAA</sequence>
<dbReference type="EMBL" id="VSSQ01021832">
    <property type="protein sequence ID" value="MPM67691.1"/>
    <property type="molecule type" value="Genomic_DNA"/>
</dbReference>
<protein>
    <submittedName>
        <fullName evidence="1">Uncharacterized protein</fullName>
    </submittedName>
</protein>
<evidence type="ECO:0000313" key="1">
    <source>
        <dbReference type="EMBL" id="MPM67691.1"/>
    </source>
</evidence>
<accession>A0A645BSV9</accession>
<proteinExistence type="predicted"/>
<reference evidence="1" key="1">
    <citation type="submission" date="2019-08" db="EMBL/GenBank/DDBJ databases">
        <authorList>
            <person name="Kucharzyk K."/>
            <person name="Murdoch R.W."/>
            <person name="Higgins S."/>
            <person name="Loffler F."/>
        </authorList>
    </citation>
    <scope>NUCLEOTIDE SEQUENCE</scope>
</reference>